<keyword evidence="2" id="KW-1185">Reference proteome</keyword>
<dbReference type="STRING" id="22663.A0A2I0J9Y3"/>
<evidence type="ECO:0000313" key="1">
    <source>
        <dbReference type="EMBL" id="PKI53048.1"/>
    </source>
</evidence>
<protein>
    <submittedName>
        <fullName evidence="1">Uncharacterized protein</fullName>
    </submittedName>
</protein>
<dbReference type="GO" id="GO:0016874">
    <property type="term" value="F:ligase activity"/>
    <property type="evidence" value="ECO:0007669"/>
    <property type="project" value="UniProtKB-KW"/>
</dbReference>
<gene>
    <name evidence="1" type="ORF">CRG98_026628</name>
</gene>
<dbReference type="EMBL" id="PGOL01001887">
    <property type="protein sequence ID" value="PKI53048.1"/>
    <property type="molecule type" value="Genomic_DNA"/>
</dbReference>
<dbReference type="GeneID" id="116195755"/>
<dbReference type="OrthoDB" id="685187at2759"/>
<accession>A0A2I0J9Y3</accession>
<evidence type="ECO:0000313" key="2">
    <source>
        <dbReference type="Proteomes" id="UP000233551"/>
    </source>
</evidence>
<reference evidence="1 2" key="1">
    <citation type="submission" date="2017-11" db="EMBL/GenBank/DDBJ databases">
        <title>De-novo sequencing of pomegranate (Punica granatum L.) genome.</title>
        <authorList>
            <person name="Akparov Z."/>
            <person name="Amiraslanov A."/>
            <person name="Hajiyeva S."/>
            <person name="Abbasov M."/>
            <person name="Kaur K."/>
            <person name="Hamwieh A."/>
            <person name="Solovyev V."/>
            <person name="Salamov A."/>
            <person name="Braich B."/>
            <person name="Kosarev P."/>
            <person name="Mahmoud A."/>
            <person name="Hajiyev E."/>
            <person name="Babayeva S."/>
            <person name="Izzatullayeva V."/>
            <person name="Mammadov A."/>
            <person name="Mammadov A."/>
            <person name="Sharifova S."/>
            <person name="Ojaghi J."/>
            <person name="Eynullazada K."/>
            <person name="Bayramov B."/>
            <person name="Abdulazimova A."/>
            <person name="Shahmuradov I."/>
        </authorList>
    </citation>
    <scope>NUCLEOTIDE SEQUENCE [LARGE SCALE GENOMIC DNA]</scope>
    <source>
        <strain evidence="2">cv. AG2017</strain>
        <tissue evidence="1">Leaf</tissue>
    </source>
</reference>
<comment type="caution">
    <text evidence="1">The sequence shown here is derived from an EMBL/GenBank/DDBJ whole genome shotgun (WGS) entry which is preliminary data.</text>
</comment>
<sequence length="374" mass="42793">MEAHEDSPVVDYHSNVDTSRPFRSVKEAVAILGERFLNGEIMMSMSPLVKPPVIMSVRGENLDVMASEPVRQEEDQEEENEGDDQGNGDEWKKLEAELEKTKKELRIVNERAPEIEISHPMSRPMRQEEEQEAENNDKEEGLNDGLQKLETMHEEAKELRVVAEIEPETEIFNPVSEPPRQEEEEEEKRARSNAKEDQSLSDGLKKLEAELKETKKELRILKERESETEIALAALNAELHKNMSRLAKVEAMEAKAKAVAMTTRSDSTSMADFRIQQRPHADSDRVIDRHRSYFPTLAQILSIADDQKNKKKKKKQPGCYGAIMSGPKRSYNYKSVQKEKPIVPLVGDLLFSWRKKATNSSFPSPLYSSPRFFK</sequence>
<dbReference type="Proteomes" id="UP000233551">
    <property type="component" value="Unassembled WGS sequence"/>
</dbReference>
<proteinExistence type="predicted"/>
<name>A0A2I0J9Y3_PUNGR</name>
<organism evidence="1 2">
    <name type="scientific">Punica granatum</name>
    <name type="common">Pomegranate</name>
    <dbReference type="NCBI Taxonomy" id="22663"/>
    <lineage>
        <taxon>Eukaryota</taxon>
        <taxon>Viridiplantae</taxon>
        <taxon>Streptophyta</taxon>
        <taxon>Embryophyta</taxon>
        <taxon>Tracheophyta</taxon>
        <taxon>Spermatophyta</taxon>
        <taxon>Magnoliopsida</taxon>
        <taxon>eudicotyledons</taxon>
        <taxon>Gunneridae</taxon>
        <taxon>Pentapetalae</taxon>
        <taxon>rosids</taxon>
        <taxon>malvids</taxon>
        <taxon>Myrtales</taxon>
        <taxon>Lythraceae</taxon>
        <taxon>Punica</taxon>
    </lineage>
</organism>
<dbReference type="AlphaFoldDB" id="A0A2I0J9Y3"/>